<organism evidence="1 2">
    <name type="scientific">Salipiger pallidus</name>
    <dbReference type="NCBI Taxonomy" id="1775170"/>
    <lineage>
        <taxon>Bacteria</taxon>
        <taxon>Pseudomonadati</taxon>
        <taxon>Pseudomonadota</taxon>
        <taxon>Alphaproteobacteria</taxon>
        <taxon>Rhodobacterales</taxon>
        <taxon>Roseobacteraceae</taxon>
        <taxon>Salipiger</taxon>
    </lineage>
</organism>
<sequence length="125" mass="13122">MSYATSPSHPRICLVCIADPLVALDVATILAEVYPSANLISEPDHAAALSAIEGVDSPPVAVLFLSPDLLDQSPLGKRLTELGAAIILMGTAAEESSDTHGHAVLQRPFRTADLVALLPRDTLSR</sequence>
<evidence type="ECO:0000313" key="2">
    <source>
        <dbReference type="Proteomes" id="UP000617145"/>
    </source>
</evidence>
<reference evidence="1" key="2">
    <citation type="submission" date="2020-09" db="EMBL/GenBank/DDBJ databases">
        <authorList>
            <person name="Sun Q."/>
            <person name="Zhou Y."/>
        </authorList>
    </citation>
    <scope>NUCLEOTIDE SEQUENCE</scope>
    <source>
        <strain evidence="1">CGMCC 1.15762</strain>
    </source>
</reference>
<dbReference type="AlphaFoldDB" id="A0A8J3EH01"/>
<protein>
    <submittedName>
        <fullName evidence="1">Uncharacterized protein</fullName>
    </submittedName>
</protein>
<evidence type="ECO:0000313" key="1">
    <source>
        <dbReference type="EMBL" id="GGG70839.1"/>
    </source>
</evidence>
<reference evidence="1" key="1">
    <citation type="journal article" date="2014" name="Int. J. Syst. Evol. Microbiol.">
        <title>Complete genome sequence of Corynebacterium casei LMG S-19264T (=DSM 44701T), isolated from a smear-ripened cheese.</title>
        <authorList>
            <consortium name="US DOE Joint Genome Institute (JGI-PGF)"/>
            <person name="Walter F."/>
            <person name="Albersmeier A."/>
            <person name="Kalinowski J."/>
            <person name="Ruckert C."/>
        </authorList>
    </citation>
    <scope>NUCLEOTIDE SEQUENCE</scope>
    <source>
        <strain evidence="1">CGMCC 1.15762</strain>
    </source>
</reference>
<dbReference type="EMBL" id="BMJV01000003">
    <property type="protein sequence ID" value="GGG70839.1"/>
    <property type="molecule type" value="Genomic_DNA"/>
</dbReference>
<dbReference type="Proteomes" id="UP000617145">
    <property type="component" value="Unassembled WGS sequence"/>
</dbReference>
<comment type="caution">
    <text evidence="1">The sequence shown here is derived from an EMBL/GenBank/DDBJ whole genome shotgun (WGS) entry which is preliminary data.</text>
</comment>
<keyword evidence="2" id="KW-1185">Reference proteome</keyword>
<name>A0A8J3EH01_9RHOB</name>
<accession>A0A8J3EH01</accession>
<proteinExistence type="predicted"/>
<gene>
    <name evidence="1" type="ORF">GCM10011415_18180</name>
</gene>